<evidence type="ECO:0000256" key="2">
    <source>
        <dbReference type="ARBA" id="ARBA00022475"/>
    </source>
</evidence>
<dbReference type="STRING" id="1285242.A6A04_16355"/>
<keyword evidence="5 6" id="KW-0472">Membrane</keyword>
<dbReference type="GO" id="GO:0005886">
    <property type="term" value="C:plasma membrane"/>
    <property type="evidence" value="ECO:0007669"/>
    <property type="project" value="UniProtKB-SubCell"/>
</dbReference>
<comment type="subcellular location">
    <subcellularLocation>
        <location evidence="1">Cell membrane</location>
        <topology evidence="1">Multi-pass membrane protein</topology>
    </subcellularLocation>
</comment>
<gene>
    <name evidence="7" type="ORF">A6A04_16355</name>
</gene>
<accession>A0A178MQU5</accession>
<organism evidence="7 8">
    <name type="scientific">Paramagnetospirillum marisnigri</name>
    <dbReference type="NCBI Taxonomy" id="1285242"/>
    <lineage>
        <taxon>Bacteria</taxon>
        <taxon>Pseudomonadati</taxon>
        <taxon>Pseudomonadota</taxon>
        <taxon>Alphaproteobacteria</taxon>
        <taxon>Rhodospirillales</taxon>
        <taxon>Magnetospirillaceae</taxon>
        <taxon>Paramagnetospirillum</taxon>
    </lineage>
</organism>
<evidence type="ECO:0000256" key="6">
    <source>
        <dbReference type="SAM" id="Phobius"/>
    </source>
</evidence>
<evidence type="ECO:0008006" key="9">
    <source>
        <dbReference type="Google" id="ProtNLM"/>
    </source>
</evidence>
<feature type="transmembrane region" description="Helical" evidence="6">
    <location>
        <begin position="270"/>
        <end position="291"/>
    </location>
</feature>
<keyword evidence="8" id="KW-1185">Reference proteome</keyword>
<name>A0A178MQU5_9PROT</name>
<comment type="caution">
    <text evidence="7">The sequence shown here is derived from an EMBL/GenBank/DDBJ whole genome shotgun (WGS) entry which is preliminary data.</text>
</comment>
<keyword evidence="4 6" id="KW-1133">Transmembrane helix</keyword>
<dbReference type="InterPro" id="IPR022791">
    <property type="entry name" value="L-PG_synthase/AglD"/>
</dbReference>
<dbReference type="Pfam" id="PF03706">
    <property type="entry name" value="LPG_synthase_TM"/>
    <property type="match status" value="1"/>
</dbReference>
<keyword evidence="2" id="KW-1003">Cell membrane</keyword>
<evidence type="ECO:0000313" key="8">
    <source>
        <dbReference type="Proteomes" id="UP000078428"/>
    </source>
</evidence>
<evidence type="ECO:0000256" key="1">
    <source>
        <dbReference type="ARBA" id="ARBA00004651"/>
    </source>
</evidence>
<feature type="transmembrane region" description="Helical" evidence="6">
    <location>
        <begin position="34"/>
        <end position="59"/>
    </location>
</feature>
<evidence type="ECO:0000256" key="5">
    <source>
        <dbReference type="ARBA" id="ARBA00023136"/>
    </source>
</evidence>
<feature type="transmembrane region" description="Helical" evidence="6">
    <location>
        <begin position="147"/>
        <end position="165"/>
    </location>
</feature>
<dbReference type="AlphaFoldDB" id="A0A178MQU5"/>
<feature type="transmembrane region" description="Helical" evidence="6">
    <location>
        <begin position="111"/>
        <end position="135"/>
    </location>
</feature>
<evidence type="ECO:0000256" key="3">
    <source>
        <dbReference type="ARBA" id="ARBA00022692"/>
    </source>
</evidence>
<feature type="transmembrane region" description="Helical" evidence="6">
    <location>
        <begin position="213"/>
        <end position="231"/>
    </location>
</feature>
<sequence>MRAAALRLGLIALILAIAWWLRDGFGDVAGALDTAGVTGVLILSAYHILPVALCGLSWAALQDQLPTRLFILGRWIKDGVGELAGFMPLSGEVVGIRMMSKFGMRTADASAVMMADITSEAIGQIIFSLLGVAMWMTNFPDAEVTRWALIALAISIPGVAAFIALQKSTVVRFLETLPAKLAPQTWEAPEAEAGVHAAIHAIYADRKRVAISVFWHCVAWVAGAAEAWVAMQLLGHPMSLEDILAMESIIFAIRSVAFVVPGAIGLQEGGYVLVGGLLGLSPELALALSLLKRGRELMLGIPSLLAWHFVEHAAARKQAEG</sequence>
<dbReference type="Proteomes" id="UP000078428">
    <property type="component" value="Unassembled WGS sequence"/>
</dbReference>
<keyword evidence="3 6" id="KW-0812">Transmembrane</keyword>
<dbReference type="EMBL" id="LWQT01000046">
    <property type="protein sequence ID" value="OAN51347.1"/>
    <property type="molecule type" value="Genomic_DNA"/>
</dbReference>
<evidence type="ECO:0000313" key="7">
    <source>
        <dbReference type="EMBL" id="OAN51347.1"/>
    </source>
</evidence>
<reference evidence="7 8" key="1">
    <citation type="submission" date="2016-04" db="EMBL/GenBank/DDBJ databases">
        <title>Draft genome sequence of freshwater magnetotactic bacteria Magnetospirillum marisnigri SP-1 and Magnetospirillum moscoviense BB-1.</title>
        <authorList>
            <person name="Koziaeva V."/>
            <person name="Dziuba M.V."/>
            <person name="Ivanov T.M."/>
            <person name="Kuznetsov B."/>
            <person name="Grouzdev D.S."/>
        </authorList>
    </citation>
    <scope>NUCLEOTIDE SEQUENCE [LARGE SCALE GENOMIC DNA]</scope>
    <source>
        <strain evidence="7 8">SP-1</strain>
    </source>
</reference>
<proteinExistence type="predicted"/>
<dbReference type="NCBIfam" id="TIGR03476">
    <property type="entry name" value="HpnL"/>
    <property type="match status" value="1"/>
</dbReference>
<protein>
    <recommendedName>
        <fullName evidence="9">TIGR00374 family protein</fullName>
    </recommendedName>
</protein>
<dbReference type="RefSeq" id="WP_068491629.1">
    <property type="nucleotide sequence ID" value="NZ_LWQT01000046.1"/>
</dbReference>
<evidence type="ECO:0000256" key="4">
    <source>
        <dbReference type="ARBA" id="ARBA00022989"/>
    </source>
</evidence>
<dbReference type="OrthoDB" id="7348988at2"/>